<reference evidence="1" key="1">
    <citation type="submission" date="2018-02" db="EMBL/GenBank/DDBJ databases">
        <title>Rhizophora mucronata_Transcriptome.</title>
        <authorList>
            <person name="Meera S.P."/>
            <person name="Sreeshan A."/>
            <person name="Augustine A."/>
        </authorList>
    </citation>
    <scope>NUCLEOTIDE SEQUENCE</scope>
    <source>
        <tissue evidence="1">Leaf</tissue>
    </source>
</reference>
<proteinExistence type="predicted"/>
<evidence type="ECO:0000313" key="1">
    <source>
        <dbReference type="EMBL" id="MBX44343.1"/>
    </source>
</evidence>
<sequence>MQTCKSFMTLLRNLTFSIANWCIIKIYRPCQQAFIRPIAIRGKNARAPRMVHRKVMGQVLHANSR</sequence>
<organism evidence="1">
    <name type="scientific">Rhizophora mucronata</name>
    <name type="common">Asiatic mangrove</name>
    <dbReference type="NCBI Taxonomy" id="61149"/>
    <lineage>
        <taxon>Eukaryota</taxon>
        <taxon>Viridiplantae</taxon>
        <taxon>Streptophyta</taxon>
        <taxon>Embryophyta</taxon>
        <taxon>Tracheophyta</taxon>
        <taxon>Spermatophyta</taxon>
        <taxon>Magnoliopsida</taxon>
        <taxon>eudicotyledons</taxon>
        <taxon>Gunneridae</taxon>
        <taxon>Pentapetalae</taxon>
        <taxon>rosids</taxon>
        <taxon>fabids</taxon>
        <taxon>Malpighiales</taxon>
        <taxon>Rhizophoraceae</taxon>
        <taxon>Rhizophora</taxon>
    </lineage>
</organism>
<protein>
    <submittedName>
        <fullName evidence="1">Uncharacterized protein</fullName>
    </submittedName>
</protein>
<dbReference type="AlphaFoldDB" id="A0A2P2NPE0"/>
<dbReference type="EMBL" id="GGEC01063859">
    <property type="protein sequence ID" value="MBX44343.1"/>
    <property type="molecule type" value="Transcribed_RNA"/>
</dbReference>
<accession>A0A2P2NPE0</accession>
<name>A0A2P2NPE0_RHIMU</name>